<dbReference type="AlphaFoldDB" id="A0A2P2PHK9"/>
<organism evidence="1">
    <name type="scientific">Rhizophora mucronata</name>
    <name type="common">Asiatic mangrove</name>
    <dbReference type="NCBI Taxonomy" id="61149"/>
    <lineage>
        <taxon>Eukaryota</taxon>
        <taxon>Viridiplantae</taxon>
        <taxon>Streptophyta</taxon>
        <taxon>Embryophyta</taxon>
        <taxon>Tracheophyta</taxon>
        <taxon>Spermatophyta</taxon>
        <taxon>Magnoliopsida</taxon>
        <taxon>eudicotyledons</taxon>
        <taxon>Gunneridae</taxon>
        <taxon>Pentapetalae</taxon>
        <taxon>rosids</taxon>
        <taxon>fabids</taxon>
        <taxon>Malpighiales</taxon>
        <taxon>Rhizophoraceae</taxon>
        <taxon>Rhizophora</taxon>
    </lineage>
</organism>
<name>A0A2P2PHK9_RHIMU</name>
<proteinExistence type="predicted"/>
<reference evidence="1" key="1">
    <citation type="submission" date="2018-02" db="EMBL/GenBank/DDBJ databases">
        <title>Rhizophora mucronata_Transcriptome.</title>
        <authorList>
            <person name="Meera S.P."/>
            <person name="Sreeshan A."/>
            <person name="Augustine A."/>
        </authorList>
    </citation>
    <scope>NUCLEOTIDE SEQUENCE</scope>
    <source>
        <tissue evidence="1">Leaf</tissue>
    </source>
</reference>
<accession>A0A2P2PHK9</accession>
<dbReference type="EMBL" id="GGEC01073688">
    <property type="protein sequence ID" value="MBX54172.1"/>
    <property type="molecule type" value="Transcribed_RNA"/>
</dbReference>
<protein>
    <submittedName>
        <fullName evidence="1">Uncharacterized protein</fullName>
    </submittedName>
</protein>
<sequence length="22" mass="2594">MLRLQPHVLGKTFVRQIISQQT</sequence>
<evidence type="ECO:0000313" key="1">
    <source>
        <dbReference type="EMBL" id="MBX54172.1"/>
    </source>
</evidence>